<dbReference type="Gene3D" id="3.60.15.10">
    <property type="entry name" value="Ribonuclease Z/Hydroxyacylglutathione hydrolase-like"/>
    <property type="match status" value="1"/>
</dbReference>
<keyword evidence="1" id="KW-0472">Membrane</keyword>
<gene>
    <name evidence="2" type="ORF">UU12_C0002G0038</name>
</gene>
<name>A0A0G0VH57_9BACT</name>
<protein>
    <submittedName>
        <fullName evidence="2">Internalization-related competence protein ComEC/Rec2 protein</fullName>
    </submittedName>
</protein>
<organism evidence="2 3">
    <name type="scientific">Candidatus Woesebacteria bacterium GW2011_GWA2_40_7b</name>
    <dbReference type="NCBI Taxonomy" id="1618563"/>
    <lineage>
        <taxon>Bacteria</taxon>
        <taxon>Candidatus Woeseibacteriota</taxon>
    </lineage>
</organism>
<dbReference type="STRING" id="1618563.UU12_C0002G0038"/>
<dbReference type="EMBL" id="LBZK01000002">
    <property type="protein sequence ID" value="KKR71380.1"/>
    <property type="molecule type" value="Genomic_DNA"/>
</dbReference>
<dbReference type="AlphaFoldDB" id="A0A0G0VH57"/>
<dbReference type="InterPro" id="IPR052159">
    <property type="entry name" value="Competence_DNA_uptake"/>
</dbReference>
<evidence type="ECO:0000313" key="2">
    <source>
        <dbReference type="EMBL" id="KKR71380.1"/>
    </source>
</evidence>
<keyword evidence="1" id="KW-0812">Transmembrane</keyword>
<dbReference type="PANTHER" id="PTHR30619:SF1">
    <property type="entry name" value="RECOMBINATION PROTEIN 2"/>
    <property type="match status" value="1"/>
</dbReference>
<comment type="caution">
    <text evidence="2">The sequence shown here is derived from an EMBL/GenBank/DDBJ whole genome shotgun (WGS) entry which is preliminary data.</text>
</comment>
<dbReference type="InterPro" id="IPR036866">
    <property type="entry name" value="RibonucZ/Hydroxyglut_hydro"/>
</dbReference>
<dbReference type="PANTHER" id="PTHR30619">
    <property type="entry name" value="DNA INTERNALIZATION/COMPETENCE PROTEIN COMEC/REC2"/>
    <property type="match status" value="1"/>
</dbReference>
<keyword evidence="1" id="KW-1133">Transmembrane helix</keyword>
<dbReference type="SUPFAM" id="SSF56281">
    <property type="entry name" value="Metallo-hydrolase/oxidoreductase"/>
    <property type="match status" value="1"/>
</dbReference>
<feature type="transmembrane region" description="Helical" evidence="1">
    <location>
        <begin position="7"/>
        <end position="25"/>
    </location>
</feature>
<evidence type="ECO:0000256" key="1">
    <source>
        <dbReference type="SAM" id="Phobius"/>
    </source>
</evidence>
<evidence type="ECO:0000313" key="3">
    <source>
        <dbReference type="Proteomes" id="UP000034562"/>
    </source>
</evidence>
<reference evidence="2 3" key="1">
    <citation type="journal article" date="2015" name="Nature">
        <title>rRNA introns, odd ribosomes, and small enigmatic genomes across a large radiation of phyla.</title>
        <authorList>
            <person name="Brown C.T."/>
            <person name="Hug L.A."/>
            <person name="Thomas B.C."/>
            <person name="Sharon I."/>
            <person name="Castelle C.J."/>
            <person name="Singh A."/>
            <person name="Wilkins M.J."/>
            <person name="Williams K.H."/>
            <person name="Banfield J.F."/>
        </authorList>
    </citation>
    <scope>NUCLEOTIDE SEQUENCE [LARGE SCALE GENOMIC DNA]</scope>
</reference>
<accession>A0A0G0VH57</accession>
<sequence>MKIWNYIISLLILILAGVTIAIFQLPDNNLHIIACDVGQGDAILAIYKNTQILTDGGPDNKVVSCLGKYLPFWDRNIELVISTHPQKDHFSGLIEVVKRYKVDNILYSKLEVSSPGYKVLEKEVGSGGTNVIRPYTGQVLRIGLIQLDILNSSDEQLPITNFQFSNIVNDMGIVTLLKYGQFKALFTADVENAISDKLSVIREIEGVQYIKVNHHGSKNGLSENLLKAFMPTLAVISNGRNNVYGHPHKEILGMLEKYKVKVLRTDQMGNVEVVTDGEKYWLKN</sequence>
<dbReference type="Proteomes" id="UP000034562">
    <property type="component" value="Unassembled WGS sequence"/>
</dbReference>
<proteinExistence type="predicted"/>